<keyword evidence="3" id="KW-0862">Zinc</keyword>
<sequence length="104" mass="11965">MKIFVSNLLLEAHIVSHLLQQEKIQCEVRGEGLFGLQGELPFGEETNPYVWLLDAHKEREALGVIETYRNNHELNSSNWYCTKCGEENERQFSACWHCSSVAPN</sequence>
<reference evidence="5" key="1">
    <citation type="submission" date="2022-02" db="EMBL/GenBank/DDBJ databases">
        <title>Emergence and expansion in Europe of a Vibrio aestuarianus clonal complex pathogenic for oysters.</title>
        <authorList>
            <person name="Mesnil A."/>
            <person name="Travers M.-A."/>
        </authorList>
    </citation>
    <scope>NUCLEOTIDE SEQUENCE</scope>
    <source>
        <strain evidence="5">19_064_15T1</strain>
    </source>
</reference>
<evidence type="ECO:0000256" key="3">
    <source>
        <dbReference type="ARBA" id="ARBA00022833"/>
    </source>
</evidence>
<keyword evidence="1" id="KW-0479">Metal-binding</keyword>
<dbReference type="PROSITE" id="PS01358">
    <property type="entry name" value="ZF_RANBP2_1"/>
    <property type="match status" value="1"/>
</dbReference>
<comment type="caution">
    <text evidence="5">The sequence shown here is derived from an EMBL/GenBank/DDBJ whole genome shotgun (WGS) entry which is preliminary data.</text>
</comment>
<evidence type="ECO:0000256" key="1">
    <source>
        <dbReference type="ARBA" id="ARBA00022723"/>
    </source>
</evidence>
<evidence type="ECO:0000313" key="6">
    <source>
        <dbReference type="Proteomes" id="UP001140978"/>
    </source>
</evidence>
<dbReference type="EMBL" id="JAKNAX010000017">
    <property type="protein sequence ID" value="MDE1346478.1"/>
    <property type="molecule type" value="Genomic_DNA"/>
</dbReference>
<gene>
    <name evidence="5" type="ORF">L9X51_08550</name>
</gene>
<dbReference type="RefSeq" id="WP_171980023.1">
    <property type="nucleotide sequence ID" value="NZ_JAKNAX010000017.1"/>
</dbReference>
<dbReference type="Proteomes" id="UP001140978">
    <property type="component" value="Unassembled WGS sequence"/>
</dbReference>
<evidence type="ECO:0000256" key="2">
    <source>
        <dbReference type="ARBA" id="ARBA00022771"/>
    </source>
</evidence>
<keyword evidence="2" id="KW-0863">Zinc-finger</keyword>
<protein>
    <submittedName>
        <fullName evidence="5">DUF2007 domain-containing protein</fullName>
    </submittedName>
</protein>
<organism evidence="5 6">
    <name type="scientific">Vibrio aestuarianus</name>
    <dbReference type="NCBI Taxonomy" id="28171"/>
    <lineage>
        <taxon>Bacteria</taxon>
        <taxon>Pseudomonadati</taxon>
        <taxon>Pseudomonadota</taxon>
        <taxon>Gammaproteobacteria</taxon>
        <taxon>Vibrionales</taxon>
        <taxon>Vibrionaceae</taxon>
        <taxon>Vibrio</taxon>
    </lineage>
</organism>
<feature type="domain" description="RanBP2-type" evidence="4">
    <location>
        <begin position="79"/>
        <end position="98"/>
    </location>
</feature>
<dbReference type="Pfam" id="PF09413">
    <property type="entry name" value="DUF2007"/>
    <property type="match status" value="1"/>
</dbReference>
<dbReference type="InterPro" id="IPR018551">
    <property type="entry name" value="DUF2007"/>
</dbReference>
<dbReference type="AlphaFoldDB" id="A0A9X4F8W3"/>
<name>A0A9X4F8W3_9VIBR</name>
<dbReference type="GO" id="GO:0008270">
    <property type="term" value="F:zinc ion binding"/>
    <property type="evidence" value="ECO:0007669"/>
    <property type="project" value="UniProtKB-KW"/>
</dbReference>
<evidence type="ECO:0000259" key="4">
    <source>
        <dbReference type="PROSITE" id="PS01358"/>
    </source>
</evidence>
<evidence type="ECO:0000313" key="5">
    <source>
        <dbReference type="EMBL" id="MDE1346478.1"/>
    </source>
</evidence>
<dbReference type="InterPro" id="IPR001876">
    <property type="entry name" value="Znf_RanBP2"/>
</dbReference>
<accession>A0A9X4F8W3</accession>
<proteinExistence type="predicted"/>